<sequence length="425" mass="46918">MRFKDQLQFVTSHMRKNKLRVTMTILAATIGCAFLIVLASVGFGVQQTMEDEILQQETVTQIQLWGDEALTDADRTKIENMEHVNVIQTKSELVGPVEVAFEDRTTTTQSMLVDMEAQQQLPSNLAEGRLPEATNEIVVGYHFAQTLINDADAREIERKSREAEKNGTWYDGADEGYKGDILGKQVDITIPVTVNTNETKRFTVVGILEKPGYDWYIDNQVQFIDALQADLPMLDLSPSTTIFVDTLEYVIPTLDALKEQGYQVYSVVEELKEVEIFFFIFKAGLIFIGTIAVLISSIGIFNTMTMAVTERTREIGVLKAIGASPSLIQRLFLMESAFIGIIGTVLAIIISYTISIGVNAILPMILATSLGEGSDGLTNFTFSAIPLSLVLVASAISLGVAMISGWRPARKSTNIEVIQALRQEL</sequence>
<evidence type="ECO:0000256" key="1">
    <source>
        <dbReference type="ARBA" id="ARBA00004651"/>
    </source>
</evidence>
<comment type="subcellular location">
    <subcellularLocation>
        <location evidence="1">Cell membrane</location>
        <topology evidence="1">Multi-pass membrane protein</topology>
    </subcellularLocation>
</comment>
<organism evidence="10 11">
    <name type="scientific">Caryophanon tenue</name>
    <dbReference type="NCBI Taxonomy" id="33978"/>
    <lineage>
        <taxon>Bacteria</taxon>
        <taxon>Bacillati</taxon>
        <taxon>Bacillota</taxon>
        <taxon>Bacilli</taxon>
        <taxon>Bacillales</taxon>
        <taxon>Caryophanaceae</taxon>
        <taxon>Caryophanon</taxon>
    </lineage>
</organism>
<protein>
    <submittedName>
        <fullName evidence="10">Macrolide ABC transporter permease</fullName>
    </submittedName>
</protein>
<evidence type="ECO:0000259" key="9">
    <source>
        <dbReference type="Pfam" id="PF12704"/>
    </source>
</evidence>
<evidence type="ECO:0000256" key="4">
    <source>
        <dbReference type="ARBA" id="ARBA00022989"/>
    </source>
</evidence>
<comment type="caution">
    <text evidence="10">The sequence shown here is derived from an EMBL/GenBank/DDBJ whole genome shotgun (WGS) entry which is preliminary data.</text>
</comment>
<feature type="domain" description="ABC3 transporter permease C-terminal" evidence="8">
    <location>
        <begin position="286"/>
        <end position="416"/>
    </location>
</feature>
<dbReference type="EMBL" id="MASJ01000040">
    <property type="protein sequence ID" value="OCS82625.1"/>
    <property type="molecule type" value="Genomic_DNA"/>
</dbReference>
<evidence type="ECO:0000259" key="8">
    <source>
        <dbReference type="Pfam" id="PF02687"/>
    </source>
</evidence>
<dbReference type="PANTHER" id="PTHR30572">
    <property type="entry name" value="MEMBRANE COMPONENT OF TRANSPORTER-RELATED"/>
    <property type="match status" value="1"/>
</dbReference>
<keyword evidence="5 7" id="KW-0472">Membrane</keyword>
<dbReference type="AlphaFoldDB" id="A0A1C0Y670"/>
<dbReference type="Pfam" id="PF02687">
    <property type="entry name" value="FtsX"/>
    <property type="match status" value="1"/>
</dbReference>
<feature type="domain" description="MacB-like periplasmic core" evidence="9">
    <location>
        <begin position="23"/>
        <end position="213"/>
    </location>
</feature>
<keyword evidence="11" id="KW-1185">Reference proteome</keyword>
<dbReference type="InterPro" id="IPR050250">
    <property type="entry name" value="Macrolide_Exporter_MacB"/>
</dbReference>
<feature type="transmembrane region" description="Helical" evidence="7">
    <location>
        <begin position="382"/>
        <end position="403"/>
    </location>
</feature>
<keyword evidence="4 7" id="KW-1133">Transmembrane helix</keyword>
<reference evidence="10 11" key="1">
    <citation type="submission" date="2016-07" db="EMBL/GenBank/DDBJ databases">
        <title>Caryophanon tenue genome sequencing.</title>
        <authorList>
            <person name="Verma A."/>
            <person name="Pal Y."/>
            <person name="Krishnamurthi S."/>
        </authorList>
    </citation>
    <scope>NUCLEOTIDE SEQUENCE [LARGE SCALE GENOMIC DNA]</scope>
    <source>
        <strain evidence="10 11">DSM 14152</strain>
    </source>
</reference>
<gene>
    <name evidence="10" type="ORF">A6M13_07055</name>
</gene>
<comment type="similarity">
    <text evidence="6">Belongs to the ABC-4 integral membrane protein family.</text>
</comment>
<feature type="transmembrane region" description="Helical" evidence="7">
    <location>
        <begin position="337"/>
        <end position="362"/>
    </location>
</feature>
<feature type="transmembrane region" description="Helical" evidence="7">
    <location>
        <begin position="21"/>
        <end position="45"/>
    </location>
</feature>
<dbReference type="PANTHER" id="PTHR30572:SF4">
    <property type="entry name" value="ABC TRANSPORTER PERMEASE YTRF"/>
    <property type="match status" value="1"/>
</dbReference>
<evidence type="ECO:0000256" key="2">
    <source>
        <dbReference type="ARBA" id="ARBA00022475"/>
    </source>
</evidence>
<name>A0A1C0Y670_9BACL</name>
<evidence type="ECO:0000256" key="3">
    <source>
        <dbReference type="ARBA" id="ARBA00022692"/>
    </source>
</evidence>
<dbReference type="RefSeq" id="WP_066548372.1">
    <property type="nucleotide sequence ID" value="NZ_MASJ01000040.1"/>
</dbReference>
<dbReference type="GO" id="GO:0022857">
    <property type="term" value="F:transmembrane transporter activity"/>
    <property type="evidence" value="ECO:0007669"/>
    <property type="project" value="TreeGrafter"/>
</dbReference>
<evidence type="ECO:0000313" key="10">
    <source>
        <dbReference type="EMBL" id="OCS82625.1"/>
    </source>
</evidence>
<accession>A0A1C0Y670</accession>
<keyword evidence="2" id="KW-1003">Cell membrane</keyword>
<dbReference type="STRING" id="33978.A6M13_07055"/>
<dbReference type="GO" id="GO:0005886">
    <property type="term" value="C:plasma membrane"/>
    <property type="evidence" value="ECO:0007669"/>
    <property type="project" value="UniProtKB-SubCell"/>
</dbReference>
<dbReference type="InterPro" id="IPR025857">
    <property type="entry name" value="MacB_PCD"/>
</dbReference>
<evidence type="ECO:0000256" key="5">
    <source>
        <dbReference type="ARBA" id="ARBA00023136"/>
    </source>
</evidence>
<dbReference type="PROSITE" id="PS51257">
    <property type="entry name" value="PROKAR_LIPOPROTEIN"/>
    <property type="match status" value="1"/>
</dbReference>
<dbReference type="Pfam" id="PF12704">
    <property type="entry name" value="MacB_PCD"/>
    <property type="match status" value="1"/>
</dbReference>
<proteinExistence type="inferred from homology"/>
<dbReference type="OrthoDB" id="9770099at2"/>
<feature type="transmembrane region" description="Helical" evidence="7">
    <location>
        <begin position="276"/>
        <end position="301"/>
    </location>
</feature>
<keyword evidence="3 7" id="KW-0812">Transmembrane</keyword>
<dbReference type="Proteomes" id="UP000093199">
    <property type="component" value="Unassembled WGS sequence"/>
</dbReference>
<dbReference type="InterPro" id="IPR003838">
    <property type="entry name" value="ABC3_permease_C"/>
</dbReference>
<evidence type="ECO:0000256" key="6">
    <source>
        <dbReference type="ARBA" id="ARBA00038076"/>
    </source>
</evidence>
<evidence type="ECO:0000313" key="11">
    <source>
        <dbReference type="Proteomes" id="UP000093199"/>
    </source>
</evidence>
<evidence type="ECO:0000256" key="7">
    <source>
        <dbReference type="SAM" id="Phobius"/>
    </source>
</evidence>